<dbReference type="PANTHER" id="PTHR28626:SF3">
    <property type="entry name" value="SRR1-LIKE PROTEIN"/>
    <property type="match status" value="1"/>
</dbReference>
<reference evidence="3 4" key="1">
    <citation type="submission" date="2016-03" db="EMBL/GenBank/DDBJ databases">
        <authorList>
            <person name="Devillers H."/>
        </authorList>
    </citation>
    <scope>NUCLEOTIDE SEQUENCE [LARGE SCALE GENOMIC DNA]</scope>
    <source>
        <strain evidence="3">CBS 11717</strain>
    </source>
</reference>
<sequence length="284" mass="33050">MDGAPLKDGFEVTKRTVRTCDGQQFAKQIATKKERIRKSEMFQELKASLEPWRAKIDKIRCLALGSFHDEFAAGYQFALLDEIREFLENSQQEQGTIKVKVSIFDPAFTSEDEKYISELGPEWSIDGETPWEVGSEQKNDDTGNILFFLPHAPLDLTEAVIISDQPRFWLANNIVQHTDRYTKQRLFEKYPVLSKLLNYVSSAKDEQVNNDNFTAKDGEFVQFVSRRNRRKAKQKRFQEPQIDYDAIPAYFKDFKIVCDFMNGKQLQGREWLNSFSDLAFQLIE</sequence>
<feature type="domain" description="SRR1-like" evidence="2">
    <location>
        <begin position="46"/>
        <end position="281"/>
    </location>
</feature>
<keyword evidence="4" id="KW-1185">Reference proteome</keyword>
<dbReference type="OrthoDB" id="551431at2759"/>
<dbReference type="AlphaFoldDB" id="A0A1G4IM22"/>
<protein>
    <submittedName>
        <fullName evidence="3">LAMI_0A01772g1_1</fullName>
    </submittedName>
</protein>
<dbReference type="InterPro" id="IPR012942">
    <property type="entry name" value="SRR1-like"/>
</dbReference>
<name>A0A1G4IM22_9SACH</name>
<dbReference type="PANTHER" id="PTHR28626">
    <property type="entry name" value="SRR1-LIKE PROTEIN"/>
    <property type="match status" value="1"/>
</dbReference>
<dbReference type="Pfam" id="PF07985">
    <property type="entry name" value="SRR1"/>
    <property type="match status" value="1"/>
</dbReference>
<dbReference type="GO" id="GO:0005634">
    <property type="term" value="C:nucleus"/>
    <property type="evidence" value="ECO:0007669"/>
    <property type="project" value="TreeGrafter"/>
</dbReference>
<organism evidence="3 4">
    <name type="scientific">Lachancea mirantina</name>
    <dbReference type="NCBI Taxonomy" id="1230905"/>
    <lineage>
        <taxon>Eukaryota</taxon>
        <taxon>Fungi</taxon>
        <taxon>Dikarya</taxon>
        <taxon>Ascomycota</taxon>
        <taxon>Saccharomycotina</taxon>
        <taxon>Saccharomycetes</taxon>
        <taxon>Saccharomycetales</taxon>
        <taxon>Saccharomycetaceae</taxon>
        <taxon>Lachancea</taxon>
    </lineage>
</organism>
<evidence type="ECO:0000259" key="2">
    <source>
        <dbReference type="Pfam" id="PF07985"/>
    </source>
</evidence>
<accession>A0A1G4IM22</accession>
<dbReference type="EMBL" id="LT598462">
    <property type="protein sequence ID" value="SCU77622.1"/>
    <property type="molecule type" value="Genomic_DNA"/>
</dbReference>
<gene>
    <name evidence="3" type="ORF">LAMI_0A01772G</name>
</gene>
<comment type="similarity">
    <text evidence="1">Belongs to the SRR1 family.</text>
</comment>
<dbReference type="Proteomes" id="UP000191024">
    <property type="component" value="Chromosome A"/>
</dbReference>
<evidence type="ECO:0000313" key="4">
    <source>
        <dbReference type="Proteomes" id="UP000191024"/>
    </source>
</evidence>
<proteinExistence type="inferred from homology"/>
<evidence type="ECO:0000256" key="1">
    <source>
        <dbReference type="ARBA" id="ARBA00009856"/>
    </source>
</evidence>
<dbReference type="GO" id="GO:0005737">
    <property type="term" value="C:cytoplasm"/>
    <property type="evidence" value="ECO:0007669"/>
    <property type="project" value="TreeGrafter"/>
</dbReference>
<evidence type="ECO:0000313" key="3">
    <source>
        <dbReference type="EMBL" id="SCU77622.1"/>
    </source>
</evidence>
<dbReference type="InterPro" id="IPR040044">
    <property type="entry name" value="SRR1L"/>
</dbReference>